<dbReference type="InterPro" id="IPR036884">
    <property type="entry name" value="2Fe-2S-bd_dom_sf"/>
</dbReference>
<dbReference type="PROSITE" id="PS51387">
    <property type="entry name" value="FAD_PCMH"/>
    <property type="match status" value="1"/>
</dbReference>
<gene>
    <name evidence="9" type="primary">xdhA</name>
    <name evidence="9" type="ORF">RM543_05350</name>
</gene>
<dbReference type="SUPFAM" id="SSF56176">
    <property type="entry name" value="FAD-binding/transporter-associated domain-like"/>
    <property type="match status" value="1"/>
</dbReference>
<dbReference type="SUPFAM" id="SSF54292">
    <property type="entry name" value="2Fe-2S ferredoxin-like"/>
    <property type="match status" value="1"/>
</dbReference>
<dbReference type="InterPro" id="IPR005107">
    <property type="entry name" value="CO_DH_flav_C"/>
</dbReference>
<evidence type="ECO:0000313" key="10">
    <source>
        <dbReference type="Proteomes" id="UP001265259"/>
    </source>
</evidence>
<proteinExistence type="predicted"/>
<accession>A0ABU3DEF3</accession>
<comment type="caution">
    <text evidence="9">The sequence shown here is derived from an EMBL/GenBank/DDBJ whole genome shotgun (WGS) entry which is preliminary data.</text>
</comment>
<evidence type="ECO:0000256" key="5">
    <source>
        <dbReference type="ARBA" id="ARBA00023004"/>
    </source>
</evidence>
<dbReference type="InterPro" id="IPR006058">
    <property type="entry name" value="2Fe2S_fd_BS"/>
</dbReference>
<keyword evidence="1" id="KW-0285">Flavoprotein</keyword>
<dbReference type="InterPro" id="IPR002888">
    <property type="entry name" value="2Fe-2S-bd"/>
</dbReference>
<dbReference type="InterPro" id="IPR036683">
    <property type="entry name" value="CO_DH_flav_C_dom_sf"/>
</dbReference>
<evidence type="ECO:0000256" key="4">
    <source>
        <dbReference type="ARBA" id="ARBA00023002"/>
    </source>
</evidence>
<dbReference type="InterPro" id="IPR012675">
    <property type="entry name" value="Beta-grasp_dom_sf"/>
</dbReference>
<reference evidence="9 10" key="1">
    <citation type="submission" date="2023-09" db="EMBL/GenBank/DDBJ databases">
        <authorList>
            <person name="Rey-Velasco X."/>
        </authorList>
    </citation>
    <scope>NUCLEOTIDE SEQUENCE [LARGE SCALE GENOMIC DNA]</scope>
    <source>
        <strain evidence="9 10">F158</strain>
    </source>
</reference>
<dbReference type="InterPro" id="IPR036010">
    <property type="entry name" value="2Fe-2S_ferredoxin-like_sf"/>
</dbReference>
<dbReference type="Proteomes" id="UP001265259">
    <property type="component" value="Unassembled WGS sequence"/>
</dbReference>
<protein>
    <submittedName>
        <fullName evidence="9">Xanthine dehydrogenase small subunit</fullName>
        <ecNumber evidence="9">1.17.1.4</ecNumber>
    </submittedName>
</protein>
<name>A0ABU3DEF3_9RHOB</name>
<dbReference type="EC" id="1.17.1.4" evidence="9"/>
<evidence type="ECO:0000259" key="7">
    <source>
        <dbReference type="PROSITE" id="PS51085"/>
    </source>
</evidence>
<dbReference type="Pfam" id="PF01799">
    <property type="entry name" value="Fer2_2"/>
    <property type="match status" value="1"/>
</dbReference>
<dbReference type="Pfam" id="PF03450">
    <property type="entry name" value="CO_deh_flav_C"/>
    <property type="match status" value="1"/>
</dbReference>
<dbReference type="Gene3D" id="1.10.150.120">
    <property type="entry name" value="[2Fe-2S]-binding domain"/>
    <property type="match status" value="1"/>
</dbReference>
<evidence type="ECO:0000256" key="6">
    <source>
        <dbReference type="SAM" id="MobiDB-lite"/>
    </source>
</evidence>
<dbReference type="SUPFAM" id="SSF55447">
    <property type="entry name" value="CO dehydrogenase flavoprotein C-terminal domain-like"/>
    <property type="match status" value="1"/>
</dbReference>
<dbReference type="GO" id="GO:0004854">
    <property type="term" value="F:xanthine dehydrogenase activity"/>
    <property type="evidence" value="ECO:0007669"/>
    <property type="project" value="UniProtKB-EC"/>
</dbReference>
<dbReference type="PIRSF" id="PIRSF036557">
    <property type="entry name" value="XdhA_RC"/>
    <property type="match status" value="1"/>
</dbReference>
<sequence length="493" mass="52386">MPVTFLLNGDPVSVDAPPTRTLLDWLRETRGLTGTKEGCNEGDCGACTVMVTDERGARALNACILFLPQIDGKAIRTVEGIAGPDGVPHPVQRAMVDQHGSQCGFCTPGFVVSMAVGHKNGRRDHDDILAGNLCRCTGYAPIIRAAEAAAEAEIPEWMEEDLSKLGHSAAPGTDDAAAKGGRPGADWGERDPVAGTGAATGAGNAILDHGWVRPGSVDEMAAWYEANPDATLVAGATDVGLWVTKGLRDLGPVCFLAGVSDLRGIEIGDEEILIRAMTPWADVREALAPLFPSFGEMIRRFASEQIREAATIGGNIANGSPIGDGPPALIALGATLHLRKGDARRQIPLERFFIEYGRQDREPGEFVEAVSLPARARALRCYKLSKRFDQDISAVCGCFNVMLEGDEVRSARIAFGGMAGTPKRAIAVEEALLGRAWSEETIAAALPAFAEDFAPLSDMRASAEYRLEAARGMLRRYHADLTGAAPSILEVTS</sequence>
<dbReference type="Pfam" id="PF00941">
    <property type="entry name" value="FAD_binding_5"/>
    <property type="match status" value="1"/>
</dbReference>
<organism evidence="9 10">
    <name type="scientific">Tropicimonas omnivorans</name>
    <dbReference type="NCBI Taxonomy" id="3075590"/>
    <lineage>
        <taxon>Bacteria</taxon>
        <taxon>Pseudomonadati</taxon>
        <taxon>Pseudomonadota</taxon>
        <taxon>Alphaproteobacteria</taxon>
        <taxon>Rhodobacterales</taxon>
        <taxon>Roseobacteraceae</taxon>
        <taxon>Tropicimonas</taxon>
    </lineage>
</organism>
<dbReference type="PANTHER" id="PTHR45444">
    <property type="entry name" value="XANTHINE DEHYDROGENASE"/>
    <property type="match status" value="1"/>
</dbReference>
<dbReference type="RefSeq" id="WP_311689881.1">
    <property type="nucleotide sequence ID" value="NZ_JAVRHL010000002.1"/>
</dbReference>
<feature type="domain" description="FAD-binding PCMH-type" evidence="8">
    <location>
        <begin position="204"/>
        <end position="377"/>
    </location>
</feature>
<dbReference type="InterPro" id="IPR016169">
    <property type="entry name" value="FAD-bd_PCMH_sub2"/>
</dbReference>
<dbReference type="SUPFAM" id="SSF47741">
    <property type="entry name" value="CO dehydrogenase ISP C-domain like"/>
    <property type="match status" value="1"/>
</dbReference>
<dbReference type="InterPro" id="IPR002346">
    <property type="entry name" value="Mopterin_DH_FAD-bd"/>
</dbReference>
<evidence type="ECO:0000259" key="8">
    <source>
        <dbReference type="PROSITE" id="PS51387"/>
    </source>
</evidence>
<dbReference type="InterPro" id="IPR012175">
    <property type="entry name" value="Xanth_DH_ssu_bac"/>
</dbReference>
<dbReference type="InterPro" id="IPR014307">
    <property type="entry name" value="Xanthine_DH_ssu"/>
</dbReference>
<dbReference type="InterPro" id="IPR016166">
    <property type="entry name" value="FAD-bd_PCMH"/>
</dbReference>
<dbReference type="SMART" id="SM01092">
    <property type="entry name" value="CO_deh_flav_C"/>
    <property type="match status" value="1"/>
</dbReference>
<evidence type="ECO:0000313" key="9">
    <source>
        <dbReference type="EMBL" id="MDT0682101.1"/>
    </source>
</evidence>
<dbReference type="InterPro" id="IPR016208">
    <property type="entry name" value="Ald_Oxase/xanthine_DH-like"/>
</dbReference>
<feature type="domain" description="2Fe-2S ferredoxin-type" evidence="7">
    <location>
        <begin position="1"/>
        <end position="81"/>
    </location>
</feature>
<dbReference type="InterPro" id="IPR036318">
    <property type="entry name" value="FAD-bd_PCMH-like_sf"/>
</dbReference>
<dbReference type="Gene3D" id="3.30.465.10">
    <property type="match status" value="1"/>
</dbReference>
<keyword evidence="3" id="KW-0274">FAD</keyword>
<dbReference type="PANTHER" id="PTHR45444:SF3">
    <property type="entry name" value="XANTHINE DEHYDROGENASE"/>
    <property type="match status" value="1"/>
</dbReference>
<dbReference type="InterPro" id="IPR001041">
    <property type="entry name" value="2Fe-2S_ferredoxin-type"/>
</dbReference>
<keyword evidence="4 9" id="KW-0560">Oxidoreductase</keyword>
<dbReference type="Gene3D" id="3.30.43.10">
    <property type="entry name" value="Uridine Diphospho-n-acetylenolpyruvylglucosamine Reductase, domain 2"/>
    <property type="match status" value="1"/>
</dbReference>
<keyword evidence="10" id="KW-1185">Reference proteome</keyword>
<keyword evidence="2" id="KW-0479">Metal-binding</keyword>
<dbReference type="InterPro" id="IPR016167">
    <property type="entry name" value="FAD-bd_PCMH_sub1"/>
</dbReference>
<evidence type="ECO:0000256" key="1">
    <source>
        <dbReference type="ARBA" id="ARBA00022630"/>
    </source>
</evidence>
<dbReference type="Gene3D" id="3.30.390.50">
    <property type="entry name" value="CO dehydrogenase flavoprotein, C-terminal domain"/>
    <property type="match status" value="1"/>
</dbReference>
<evidence type="ECO:0000256" key="2">
    <source>
        <dbReference type="ARBA" id="ARBA00022723"/>
    </source>
</evidence>
<dbReference type="PROSITE" id="PS51085">
    <property type="entry name" value="2FE2S_FER_2"/>
    <property type="match status" value="1"/>
</dbReference>
<dbReference type="PROSITE" id="PS00197">
    <property type="entry name" value="2FE2S_FER_1"/>
    <property type="match status" value="1"/>
</dbReference>
<keyword evidence="5" id="KW-0408">Iron</keyword>
<dbReference type="NCBIfam" id="TIGR02963">
    <property type="entry name" value="xanthine_xdhA"/>
    <property type="match status" value="1"/>
</dbReference>
<dbReference type="EMBL" id="JAVRHL010000002">
    <property type="protein sequence ID" value="MDT0682101.1"/>
    <property type="molecule type" value="Genomic_DNA"/>
</dbReference>
<feature type="region of interest" description="Disordered" evidence="6">
    <location>
        <begin position="166"/>
        <end position="199"/>
    </location>
</feature>
<dbReference type="Pfam" id="PF00111">
    <property type="entry name" value="Fer2"/>
    <property type="match status" value="1"/>
</dbReference>
<evidence type="ECO:0000256" key="3">
    <source>
        <dbReference type="ARBA" id="ARBA00022827"/>
    </source>
</evidence>
<dbReference type="CDD" id="cd00207">
    <property type="entry name" value="fer2"/>
    <property type="match status" value="1"/>
</dbReference>
<dbReference type="Gene3D" id="3.10.20.30">
    <property type="match status" value="1"/>
</dbReference>